<sequence length="53" mass="5598">MAAALKKAHESEARELVKLLLSAGANACAKEIQRGFTATHSAAFANNAQMLKI</sequence>
<dbReference type="InterPro" id="IPR036770">
    <property type="entry name" value="Ankyrin_rpt-contain_sf"/>
</dbReference>
<organism evidence="1 2">
    <name type="scientific">Ceratopteris richardii</name>
    <name type="common">Triangle waterfern</name>
    <dbReference type="NCBI Taxonomy" id="49495"/>
    <lineage>
        <taxon>Eukaryota</taxon>
        <taxon>Viridiplantae</taxon>
        <taxon>Streptophyta</taxon>
        <taxon>Embryophyta</taxon>
        <taxon>Tracheophyta</taxon>
        <taxon>Polypodiopsida</taxon>
        <taxon>Polypodiidae</taxon>
        <taxon>Polypodiales</taxon>
        <taxon>Pteridineae</taxon>
        <taxon>Pteridaceae</taxon>
        <taxon>Parkerioideae</taxon>
        <taxon>Ceratopteris</taxon>
    </lineage>
</organism>
<dbReference type="OrthoDB" id="264520at2759"/>
<dbReference type="OMA" id="IVRVEEY"/>
<dbReference type="Proteomes" id="UP000825935">
    <property type="component" value="Chromosome 2"/>
</dbReference>
<proteinExistence type="predicted"/>
<comment type="caution">
    <text evidence="1">The sequence shown here is derived from an EMBL/GenBank/DDBJ whole genome shotgun (WGS) entry which is preliminary data.</text>
</comment>
<dbReference type="EMBL" id="CM035407">
    <property type="protein sequence ID" value="KAH7443460.1"/>
    <property type="molecule type" value="Genomic_DNA"/>
</dbReference>
<dbReference type="Pfam" id="PF13637">
    <property type="entry name" value="Ank_4"/>
    <property type="match status" value="1"/>
</dbReference>
<dbReference type="Gene3D" id="1.25.40.20">
    <property type="entry name" value="Ankyrin repeat-containing domain"/>
    <property type="match status" value="1"/>
</dbReference>
<gene>
    <name evidence="1" type="ORF">KP509_02G035600</name>
</gene>
<dbReference type="InterPro" id="IPR002110">
    <property type="entry name" value="Ankyrin_rpt"/>
</dbReference>
<name>A0A8T2V8A7_CERRI</name>
<evidence type="ECO:0000313" key="2">
    <source>
        <dbReference type="Proteomes" id="UP000825935"/>
    </source>
</evidence>
<reference evidence="1" key="1">
    <citation type="submission" date="2021-08" db="EMBL/GenBank/DDBJ databases">
        <title>WGS assembly of Ceratopteris richardii.</title>
        <authorList>
            <person name="Marchant D.B."/>
            <person name="Chen G."/>
            <person name="Jenkins J."/>
            <person name="Shu S."/>
            <person name="Leebens-Mack J."/>
            <person name="Grimwood J."/>
            <person name="Schmutz J."/>
            <person name="Soltis P."/>
            <person name="Soltis D."/>
            <person name="Chen Z.-H."/>
        </authorList>
    </citation>
    <scope>NUCLEOTIDE SEQUENCE</scope>
    <source>
        <strain evidence="1">Whitten #5841</strain>
        <tissue evidence="1">Leaf</tissue>
    </source>
</reference>
<evidence type="ECO:0008006" key="3">
    <source>
        <dbReference type="Google" id="ProtNLM"/>
    </source>
</evidence>
<protein>
    <recommendedName>
        <fullName evidence="3">Ankyrin repeat protein</fullName>
    </recommendedName>
</protein>
<dbReference type="SUPFAM" id="SSF48403">
    <property type="entry name" value="Ankyrin repeat"/>
    <property type="match status" value="1"/>
</dbReference>
<dbReference type="AlphaFoldDB" id="A0A8T2V8A7"/>
<keyword evidence="2" id="KW-1185">Reference proteome</keyword>
<evidence type="ECO:0000313" key="1">
    <source>
        <dbReference type="EMBL" id="KAH7443460.1"/>
    </source>
</evidence>
<accession>A0A8T2V8A7</accession>